<organism evidence="2 3">
    <name type="scientific">Anabaena sphaerica FACHB-251</name>
    <dbReference type="NCBI Taxonomy" id="2692883"/>
    <lineage>
        <taxon>Bacteria</taxon>
        <taxon>Bacillati</taxon>
        <taxon>Cyanobacteriota</taxon>
        <taxon>Cyanophyceae</taxon>
        <taxon>Nostocales</taxon>
        <taxon>Nostocaceae</taxon>
        <taxon>Anabaena</taxon>
    </lineage>
</organism>
<dbReference type="PANTHER" id="PTHR12147">
    <property type="entry name" value="METALLOPEPTIDASE M28 FAMILY MEMBER"/>
    <property type="match status" value="1"/>
</dbReference>
<protein>
    <submittedName>
        <fullName evidence="2">M28 family peptidase</fullName>
    </submittedName>
</protein>
<gene>
    <name evidence="2" type="ORF">H6G06_01030</name>
</gene>
<dbReference type="AlphaFoldDB" id="A0A926WCH7"/>
<reference evidence="3" key="1">
    <citation type="journal article" date="2020" name="ISME J.">
        <title>Comparative genomics reveals insights into cyanobacterial evolution and habitat adaptation.</title>
        <authorList>
            <person name="Chen M.Y."/>
            <person name="Teng W.K."/>
            <person name="Zhao L."/>
            <person name="Hu C.X."/>
            <person name="Zhou Y.K."/>
            <person name="Han B.P."/>
            <person name="Song L.R."/>
            <person name="Shu W.S."/>
        </authorList>
    </citation>
    <scope>NUCLEOTIDE SEQUENCE [LARGE SCALE GENOMIC DNA]</scope>
    <source>
        <strain evidence="3">FACHB-251</strain>
    </source>
</reference>
<dbReference type="InterPro" id="IPR007484">
    <property type="entry name" value="Peptidase_M28"/>
</dbReference>
<dbReference type="Pfam" id="PF04389">
    <property type="entry name" value="Peptidase_M28"/>
    <property type="match status" value="1"/>
</dbReference>
<evidence type="ECO:0000313" key="2">
    <source>
        <dbReference type="EMBL" id="MBD2292096.1"/>
    </source>
</evidence>
<feature type="domain" description="Peptidase M28" evidence="1">
    <location>
        <begin position="117"/>
        <end position="222"/>
    </location>
</feature>
<accession>A0A926WCH7</accession>
<dbReference type="SUPFAM" id="SSF53187">
    <property type="entry name" value="Zn-dependent exopeptidases"/>
    <property type="match status" value="1"/>
</dbReference>
<keyword evidence="3" id="KW-1185">Reference proteome</keyword>
<dbReference type="InterPro" id="IPR045175">
    <property type="entry name" value="M28_fam"/>
</dbReference>
<evidence type="ECO:0000313" key="3">
    <source>
        <dbReference type="Proteomes" id="UP000662185"/>
    </source>
</evidence>
<dbReference type="GO" id="GO:0006508">
    <property type="term" value="P:proteolysis"/>
    <property type="evidence" value="ECO:0007669"/>
    <property type="project" value="InterPro"/>
</dbReference>
<dbReference type="EMBL" id="JACJQU010000001">
    <property type="protein sequence ID" value="MBD2292096.1"/>
    <property type="molecule type" value="Genomic_DNA"/>
</dbReference>
<dbReference type="Proteomes" id="UP000662185">
    <property type="component" value="Unassembled WGS sequence"/>
</dbReference>
<proteinExistence type="predicted"/>
<dbReference type="GO" id="GO:0008235">
    <property type="term" value="F:metalloexopeptidase activity"/>
    <property type="evidence" value="ECO:0007669"/>
    <property type="project" value="InterPro"/>
</dbReference>
<sequence>MKKRLWLLLIMLSAIVVMGISGIFQQPETLPIVKNTPIEKPQLQPEPQNNHHLHKNIDINNTFTPTVSADQLLAHIQKLNFQRYTEKERSLSRTYITNQLQKYGWKPQIETFPTGVNIFAQQQGTDKTAGAILIAAHYDTVNLSPGADDNATGVAVVLEIARLFADHPTPKTLQLAFFDKEEAGLLGSQAFVKQAARLKNIRGVIVMDMVGYACYTPGCQQYPAGLPVTPPSDKGDFLAVVGDMEHLPLLNTFAVKNTNQNLPAVLTLPIPFKGLLTPDTLRSDHAPFWYQGVGAVLVTDTANLRSPNYHQPNDLPKNIQGSFFTGAAQIIVNSTTRLLEQPGFFTTPPAT</sequence>
<dbReference type="RefSeq" id="WP_190556204.1">
    <property type="nucleotide sequence ID" value="NZ_JACJQU010000001.1"/>
</dbReference>
<dbReference type="Gene3D" id="3.40.630.10">
    <property type="entry name" value="Zn peptidases"/>
    <property type="match status" value="1"/>
</dbReference>
<comment type="caution">
    <text evidence="2">The sequence shown here is derived from an EMBL/GenBank/DDBJ whole genome shotgun (WGS) entry which is preliminary data.</text>
</comment>
<name>A0A926WCH7_9NOST</name>
<dbReference type="PANTHER" id="PTHR12147:SF26">
    <property type="entry name" value="PEPTIDASE M28 DOMAIN-CONTAINING PROTEIN"/>
    <property type="match status" value="1"/>
</dbReference>
<evidence type="ECO:0000259" key="1">
    <source>
        <dbReference type="Pfam" id="PF04389"/>
    </source>
</evidence>